<proteinExistence type="predicted"/>
<dbReference type="InterPro" id="IPR015915">
    <property type="entry name" value="Kelch-typ_b-propeller"/>
</dbReference>
<evidence type="ECO:0000256" key="3">
    <source>
        <dbReference type="SAM" id="MobiDB-lite"/>
    </source>
</evidence>
<name>A0A7S1I2M7_9EUGL</name>
<dbReference type="PANTHER" id="PTHR46093">
    <property type="entry name" value="ACYL-COA-BINDING DOMAIN-CONTAINING PROTEIN 5"/>
    <property type="match status" value="1"/>
</dbReference>
<dbReference type="Pfam" id="PF24681">
    <property type="entry name" value="Kelch_KLHDC2_KLHL20_DRC7"/>
    <property type="match status" value="1"/>
</dbReference>
<protein>
    <submittedName>
        <fullName evidence="4">Uncharacterized protein</fullName>
    </submittedName>
</protein>
<evidence type="ECO:0000256" key="1">
    <source>
        <dbReference type="ARBA" id="ARBA00022441"/>
    </source>
</evidence>
<reference evidence="4" key="1">
    <citation type="submission" date="2021-01" db="EMBL/GenBank/DDBJ databases">
        <authorList>
            <person name="Corre E."/>
            <person name="Pelletier E."/>
            <person name="Niang G."/>
            <person name="Scheremetjew M."/>
            <person name="Finn R."/>
            <person name="Kale V."/>
            <person name="Holt S."/>
            <person name="Cochrane G."/>
            <person name="Meng A."/>
            <person name="Brown T."/>
            <person name="Cohen L."/>
        </authorList>
    </citation>
    <scope>NUCLEOTIDE SEQUENCE</scope>
    <source>
        <strain evidence="4">NIES-381</strain>
    </source>
</reference>
<dbReference type="SUPFAM" id="SSF117281">
    <property type="entry name" value="Kelch motif"/>
    <property type="match status" value="1"/>
</dbReference>
<dbReference type="PANTHER" id="PTHR46093:SF18">
    <property type="entry name" value="FIBRONECTIN TYPE-III DOMAIN-CONTAINING PROTEIN"/>
    <property type="match status" value="1"/>
</dbReference>
<feature type="region of interest" description="Disordered" evidence="3">
    <location>
        <begin position="386"/>
        <end position="443"/>
    </location>
</feature>
<accession>A0A7S1I2M7</accession>
<gene>
    <name evidence="4" type="ORF">EGYM00392_LOCUS9968</name>
</gene>
<sequence>MATPKRGLPAWNMLQCDGNMMTLKRSLHSSVVYEDAMYVFGGSSNKSVGVNQYSFAERRWETHAPVGAAPECLWGHTAITWNGGMFIFGGCSQDGRTSNRIYCFDLASKQWSEVHACDSVMPLSRSGHSALLLEGTSTMLVFGGEHQPNHPLLNDLWLFDFSTCKWQQPSWNGLVPRGRKHHTAVQFEKNVYVFGGTDSRATFNDFHAYDIEGRQWHAHEGGGFPPTERFGHVAVVHNRRMHVFGGLETVQMYSNAAGSSMIYPFSAGGSSGTGLGNGHSGSHAQLSQPKTNSIYFLNDWYKFSFKYGTWIRLSPNGHIPSGRWGHTALEHKGKLFILGGANHKGCLNDMYAISLSSLSDNVLSDLSSGKLVSCSSELRDDIWDTSSATATGSGARGEKRGLGNVYAPEGDSTEDGAMDMDQRDPAHAPPPRRSLAVRRQAQG</sequence>
<evidence type="ECO:0000256" key="2">
    <source>
        <dbReference type="ARBA" id="ARBA00022737"/>
    </source>
</evidence>
<dbReference type="Gene3D" id="2.120.10.80">
    <property type="entry name" value="Kelch-type beta propeller"/>
    <property type="match status" value="2"/>
</dbReference>
<dbReference type="EMBL" id="HBGA01026888">
    <property type="protein sequence ID" value="CAD8998898.1"/>
    <property type="molecule type" value="Transcribed_RNA"/>
</dbReference>
<dbReference type="AlphaFoldDB" id="A0A7S1I2M7"/>
<keyword evidence="2" id="KW-0677">Repeat</keyword>
<organism evidence="4">
    <name type="scientific">Eutreptiella gymnastica</name>
    <dbReference type="NCBI Taxonomy" id="73025"/>
    <lineage>
        <taxon>Eukaryota</taxon>
        <taxon>Discoba</taxon>
        <taxon>Euglenozoa</taxon>
        <taxon>Euglenida</taxon>
        <taxon>Spirocuta</taxon>
        <taxon>Euglenophyceae</taxon>
        <taxon>Eutreptiales</taxon>
        <taxon>Eutreptiaceae</taxon>
        <taxon>Eutreptiella</taxon>
    </lineage>
</organism>
<keyword evidence="1" id="KW-0880">Kelch repeat</keyword>
<evidence type="ECO:0000313" key="4">
    <source>
        <dbReference type="EMBL" id="CAD8998898.1"/>
    </source>
</evidence>